<dbReference type="InterPro" id="IPR016040">
    <property type="entry name" value="NAD(P)-bd_dom"/>
</dbReference>
<reference evidence="2" key="1">
    <citation type="submission" date="2020-05" db="EMBL/GenBank/DDBJ databases">
        <title>Phylogenomic resolution of chytrid fungi.</title>
        <authorList>
            <person name="Stajich J.E."/>
            <person name="Amses K."/>
            <person name="Simmons R."/>
            <person name="Seto K."/>
            <person name="Myers J."/>
            <person name="Bonds A."/>
            <person name="Quandt C.A."/>
            <person name="Barry K."/>
            <person name="Liu P."/>
            <person name="Grigoriev I."/>
            <person name="Longcore J.E."/>
            <person name="James T.Y."/>
        </authorList>
    </citation>
    <scope>NUCLEOTIDE SEQUENCE</scope>
    <source>
        <strain evidence="2">JEL0513</strain>
    </source>
</reference>
<organism evidence="2 3">
    <name type="scientific">Physocladia obscura</name>
    <dbReference type="NCBI Taxonomy" id="109957"/>
    <lineage>
        <taxon>Eukaryota</taxon>
        <taxon>Fungi</taxon>
        <taxon>Fungi incertae sedis</taxon>
        <taxon>Chytridiomycota</taxon>
        <taxon>Chytridiomycota incertae sedis</taxon>
        <taxon>Chytridiomycetes</taxon>
        <taxon>Chytridiales</taxon>
        <taxon>Chytriomycetaceae</taxon>
        <taxon>Physocladia</taxon>
    </lineage>
</organism>
<accession>A0AAD5XAE9</accession>
<dbReference type="PANTHER" id="PTHR15020">
    <property type="entry name" value="FLAVIN REDUCTASE-RELATED"/>
    <property type="match status" value="1"/>
</dbReference>
<sequence>MKITVVGPGKTGKHLIAFALASPLRNTVTVLARSGISHPSLQLHKDNPYLKAVEGDVNQIEAIAAACKDSDAIIICVGHTYNDPGIPLVETAVRNIIKVMKETGRKRLIIVSEIAFEWDSVSKATTWSLRVFLNWLLDNMLLDHRRAEQLIVREKNWLNYTVCHIIRSSGFVVD</sequence>
<dbReference type="Pfam" id="PF13460">
    <property type="entry name" value="NAD_binding_10"/>
    <property type="match status" value="1"/>
</dbReference>
<comment type="caution">
    <text evidence="2">The sequence shown here is derived from an EMBL/GenBank/DDBJ whole genome shotgun (WGS) entry which is preliminary data.</text>
</comment>
<dbReference type="PANTHER" id="PTHR15020:SF50">
    <property type="entry name" value="UPF0659 PROTEIN YMR090W"/>
    <property type="match status" value="1"/>
</dbReference>
<name>A0AAD5XAE9_9FUNG</name>
<dbReference type="SUPFAM" id="SSF51735">
    <property type="entry name" value="NAD(P)-binding Rossmann-fold domains"/>
    <property type="match status" value="1"/>
</dbReference>
<feature type="domain" description="NAD(P)-binding" evidence="1">
    <location>
        <begin position="9"/>
        <end position="162"/>
    </location>
</feature>
<dbReference type="AlphaFoldDB" id="A0AAD5XAE9"/>
<dbReference type="Proteomes" id="UP001211907">
    <property type="component" value="Unassembled WGS sequence"/>
</dbReference>
<dbReference type="InterPro" id="IPR036291">
    <property type="entry name" value="NAD(P)-bd_dom_sf"/>
</dbReference>
<evidence type="ECO:0000259" key="1">
    <source>
        <dbReference type="Pfam" id="PF13460"/>
    </source>
</evidence>
<evidence type="ECO:0000313" key="3">
    <source>
        <dbReference type="Proteomes" id="UP001211907"/>
    </source>
</evidence>
<gene>
    <name evidence="2" type="ORF">HK100_008890</name>
</gene>
<dbReference type="Gene3D" id="3.40.50.720">
    <property type="entry name" value="NAD(P)-binding Rossmann-like Domain"/>
    <property type="match status" value="1"/>
</dbReference>
<proteinExistence type="predicted"/>
<protein>
    <recommendedName>
        <fullName evidence="1">NAD(P)-binding domain-containing protein</fullName>
    </recommendedName>
</protein>
<dbReference type="EMBL" id="JADGJH010004416">
    <property type="protein sequence ID" value="KAJ3085911.1"/>
    <property type="molecule type" value="Genomic_DNA"/>
</dbReference>
<evidence type="ECO:0000313" key="2">
    <source>
        <dbReference type="EMBL" id="KAJ3085911.1"/>
    </source>
</evidence>
<keyword evidence="3" id="KW-1185">Reference proteome</keyword>